<dbReference type="Gene3D" id="3.20.20.150">
    <property type="entry name" value="Divalent-metal-dependent TIM barrel enzymes"/>
    <property type="match status" value="1"/>
</dbReference>
<feature type="domain" description="Xylose isomerase-like TIM barrel" evidence="1">
    <location>
        <begin position="95"/>
        <end position="282"/>
    </location>
</feature>
<dbReference type="InterPro" id="IPR013022">
    <property type="entry name" value="Xyl_isomerase-like_TIM-brl"/>
</dbReference>
<proteinExistence type="predicted"/>
<evidence type="ECO:0000313" key="2">
    <source>
        <dbReference type="EMBL" id="MCZ8513138.1"/>
    </source>
</evidence>
<dbReference type="Proteomes" id="UP001527882">
    <property type="component" value="Unassembled WGS sequence"/>
</dbReference>
<dbReference type="RefSeq" id="WP_269881625.1">
    <property type="nucleotide sequence ID" value="NZ_JAQAGZ010000007.1"/>
</dbReference>
<accession>A0ABT4Q8E2</accession>
<dbReference type="SUPFAM" id="SSF51658">
    <property type="entry name" value="Xylose isomerase-like"/>
    <property type="match status" value="1"/>
</dbReference>
<protein>
    <submittedName>
        <fullName evidence="2">TIM barrel protein</fullName>
    </submittedName>
</protein>
<dbReference type="InterPro" id="IPR036237">
    <property type="entry name" value="Xyl_isomerase-like_sf"/>
</dbReference>
<dbReference type="Pfam" id="PF01261">
    <property type="entry name" value="AP_endonuc_2"/>
    <property type="match status" value="1"/>
</dbReference>
<dbReference type="EMBL" id="JAQAGZ010000007">
    <property type="protein sequence ID" value="MCZ8513138.1"/>
    <property type="molecule type" value="Genomic_DNA"/>
</dbReference>
<gene>
    <name evidence="2" type="ORF">O9H85_12025</name>
</gene>
<organism evidence="2 3">
    <name type="scientific">Paenibacillus gyeongsangnamensis</name>
    <dbReference type="NCBI Taxonomy" id="3388067"/>
    <lineage>
        <taxon>Bacteria</taxon>
        <taxon>Bacillati</taxon>
        <taxon>Bacillota</taxon>
        <taxon>Bacilli</taxon>
        <taxon>Bacillales</taxon>
        <taxon>Paenibacillaceae</taxon>
        <taxon>Paenibacillus</taxon>
    </lineage>
</organism>
<reference evidence="2 3" key="1">
    <citation type="submission" date="2022-12" db="EMBL/GenBank/DDBJ databases">
        <title>Draft genome sequence of Paenibacillus sp. dW9.</title>
        <authorList>
            <person name="Choi E.-W."/>
            <person name="Kim D.-U."/>
        </authorList>
    </citation>
    <scope>NUCLEOTIDE SEQUENCE [LARGE SCALE GENOMIC DNA]</scope>
    <source>
        <strain evidence="3">dW9</strain>
    </source>
</reference>
<keyword evidence="3" id="KW-1185">Reference proteome</keyword>
<comment type="caution">
    <text evidence="2">The sequence shown here is derived from an EMBL/GenBank/DDBJ whole genome shotgun (WGS) entry which is preliminary data.</text>
</comment>
<evidence type="ECO:0000313" key="3">
    <source>
        <dbReference type="Proteomes" id="UP001527882"/>
    </source>
</evidence>
<name>A0ABT4Q8E2_9BACL</name>
<sequence length="315" mass="37040">MTILTDPGYRVKAEQKGEHLYENEMLTACSEDYYRVILNSEELLELQKVRGEMMKFVRIKSNLSDQSIQDRLQYNPEIIELYLDEYDLLDTSRLVEKIRFLQNLNIRVYLHQPSTHNGVYLDILSEDEDMRNYYYETSKILSTICHNENIHSVIHAHYVNTISSNSDKQSTIKMRRRIQDILDFASDRFVWEDTIQGIFSFDNPYLLDELIRPLDLPLNIDVSHSFIACRGDNGKLQQILESTQKHAKYFHLVDSMGEKHDSLPLGEGKIDWKMVKPYVMDKDFIFEINLKGDHNDCTPMIDSVKYFNELELSCT</sequence>
<evidence type="ECO:0000259" key="1">
    <source>
        <dbReference type="Pfam" id="PF01261"/>
    </source>
</evidence>